<dbReference type="SUPFAM" id="SSF53474">
    <property type="entry name" value="alpha/beta-Hydrolases"/>
    <property type="match status" value="1"/>
</dbReference>
<reference evidence="1" key="1">
    <citation type="submission" date="2024-01" db="EMBL/GenBank/DDBJ databases">
        <title>Bank of Algae and Cyanobacteria of the Azores (BACA) strain genomes.</title>
        <authorList>
            <person name="Luz R."/>
            <person name="Cordeiro R."/>
            <person name="Fonseca A."/>
            <person name="Goncalves V."/>
        </authorList>
    </citation>
    <scope>NUCLEOTIDE SEQUENCE</scope>
    <source>
        <strain evidence="1">BACA0141</strain>
    </source>
</reference>
<organism evidence="1 2">
    <name type="scientific">Tumidithrix elongata BACA0141</name>
    <dbReference type="NCBI Taxonomy" id="2716417"/>
    <lineage>
        <taxon>Bacteria</taxon>
        <taxon>Bacillati</taxon>
        <taxon>Cyanobacteriota</taxon>
        <taxon>Cyanophyceae</taxon>
        <taxon>Pseudanabaenales</taxon>
        <taxon>Pseudanabaenaceae</taxon>
        <taxon>Tumidithrix</taxon>
        <taxon>Tumidithrix elongata</taxon>
    </lineage>
</organism>
<dbReference type="EMBL" id="JAZBJZ010000006">
    <property type="protein sequence ID" value="MEE3715677.1"/>
    <property type="molecule type" value="Genomic_DNA"/>
</dbReference>
<accession>A0AAW9PQN6</accession>
<dbReference type="Pfam" id="PF07082">
    <property type="entry name" value="DUF1350"/>
    <property type="match status" value="1"/>
</dbReference>
<dbReference type="PANTHER" id="PTHR34127:SF1">
    <property type="entry name" value="OS04G0405600 PROTEIN"/>
    <property type="match status" value="1"/>
</dbReference>
<dbReference type="Proteomes" id="UP001333818">
    <property type="component" value="Unassembled WGS sequence"/>
</dbReference>
<dbReference type="InterPro" id="IPR029058">
    <property type="entry name" value="AB_hydrolase_fold"/>
</dbReference>
<proteinExistence type="predicted"/>
<keyword evidence="2" id="KW-1185">Reference proteome</keyword>
<evidence type="ECO:0000313" key="2">
    <source>
        <dbReference type="Proteomes" id="UP001333818"/>
    </source>
</evidence>
<protein>
    <submittedName>
        <fullName evidence="1">DUF1350 family protein</fullName>
    </submittedName>
</protein>
<comment type="caution">
    <text evidence="1">The sequence shown here is derived from an EMBL/GenBank/DDBJ whole genome shotgun (WGS) entry which is preliminary data.</text>
</comment>
<gene>
    <name evidence="1" type="ORF">V2H45_02835</name>
</gene>
<name>A0AAW9PQN6_9CYAN</name>
<dbReference type="InterPro" id="IPR010765">
    <property type="entry name" value="DUF1350"/>
</dbReference>
<dbReference type="AlphaFoldDB" id="A0AAW9PQN6"/>
<dbReference type="PANTHER" id="PTHR34127">
    <property type="entry name" value="OS04G0405600 PROTEIN"/>
    <property type="match status" value="1"/>
</dbReference>
<sequence length="265" mass="30148">MIQSHKSMEWRQIEQSWVIAPPAPKAVIHFLGGAFFAAAPHVSYGRVLEKLANTGYVIVATPFTNSTFDHRQIAMDAHRSFRKVKSKLFLDYFPVFGVGHSMGCKIHLLIDSLLNPERAGNIFISYNNYSANQSIPFFKQLTGTIPEISGMEFEPSPEATKQLVDRNYKTERNLLVRFFDDDIDEILSLAQQLEQKFPTTVKVQTLPGNHLTSMGVNVNWQTGSSFTPLDAIGQWLKQEVHKDNHTLEQVMIRWLSNCLEPLRLN</sequence>
<evidence type="ECO:0000313" key="1">
    <source>
        <dbReference type="EMBL" id="MEE3715677.1"/>
    </source>
</evidence>